<dbReference type="Gene3D" id="1.10.620.20">
    <property type="entry name" value="Ribonucleotide Reductase, subunit A"/>
    <property type="match status" value="1"/>
</dbReference>
<dbReference type="InterPro" id="IPR009078">
    <property type="entry name" value="Ferritin-like_SF"/>
</dbReference>
<reference evidence="2" key="1">
    <citation type="journal article" date="2019" name="Int. J. Syst. Evol. Microbiol.">
        <title>The Global Catalogue of Microorganisms (GCM) 10K type strain sequencing project: providing services to taxonomists for standard genome sequencing and annotation.</title>
        <authorList>
            <consortium name="The Broad Institute Genomics Platform"/>
            <consortium name="The Broad Institute Genome Sequencing Center for Infectious Disease"/>
            <person name="Wu L."/>
            <person name="Ma J."/>
        </authorList>
    </citation>
    <scope>NUCLEOTIDE SEQUENCE [LARGE SCALE GENOMIC DNA]</scope>
    <source>
        <strain evidence="2">CGMCC 1.13681</strain>
    </source>
</reference>
<sequence>MTALTKQQYHETIRTLSEASTHVHFQAFKDIDWDHPDNAIDPADPRWVLAEADALGRHPWYKAQPVELQARIGLMRYANIAKVGMQFENVLIRGVADYVYHLRNGNPEFRYLTHENTEECHHTQMFQEFVNRSGMDVGGAPGWFNKVARLLPLAGSLWPEVFFTGILAGEEPIDHAQKAVLRSGDVVHPLFRRIMQIHVAEEARHISFAHMFLTQRIPKLGRRRRAVLSVAFPIVMRTLADVIMIPDRKASEAMGIPRWVIKEVFWDSADGEQMLRELFADVRLLAEETGLMNKTSRRVWKRLRIDGRPSRFRGEPAPLASRAAA</sequence>
<protein>
    <submittedName>
        <fullName evidence="1">Diiron oxygenase</fullName>
    </submittedName>
</protein>
<name>A0ABW2GGS7_9ACTN</name>
<gene>
    <name evidence="1" type="ORF">ACFQLX_13205</name>
</gene>
<comment type="caution">
    <text evidence="1">The sequence shown here is derived from an EMBL/GenBank/DDBJ whole genome shotgun (WGS) entry which is preliminary data.</text>
</comment>
<organism evidence="1 2">
    <name type="scientific">Streptomyces polyrhachis</name>
    <dbReference type="NCBI Taxonomy" id="1282885"/>
    <lineage>
        <taxon>Bacteria</taxon>
        <taxon>Bacillati</taxon>
        <taxon>Actinomycetota</taxon>
        <taxon>Actinomycetes</taxon>
        <taxon>Kitasatosporales</taxon>
        <taxon>Streptomycetaceae</taxon>
        <taxon>Streptomyces</taxon>
    </lineage>
</organism>
<dbReference type="InterPro" id="IPR025859">
    <property type="entry name" value="AurF/CmlI"/>
</dbReference>
<dbReference type="Proteomes" id="UP001596413">
    <property type="component" value="Unassembled WGS sequence"/>
</dbReference>
<evidence type="ECO:0000313" key="1">
    <source>
        <dbReference type="EMBL" id="MFC7219116.1"/>
    </source>
</evidence>
<keyword evidence="2" id="KW-1185">Reference proteome</keyword>
<dbReference type="Pfam" id="PF11583">
    <property type="entry name" value="AurF"/>
    <property type="match status" value="1"/>
</dbReference>
<proteinExistence type="predicted"/>
<dbReference type="RefSeq" id="WP_386414648.1">
    <property type="nucleotide sequence ID" value="NZ_JBHSZO010000018.1"/>
</dbReference>
<accession>A0ABW2GGS7</accession>
<dbReference type="InterPro" id="IPR012348">
    <property type="entry name" value="RNR-like"/>
</dbReference>
<dbReference type="EMBL" id="JBHSZO010000018">
    <property type="protein sequence ID" value="MFC7219116.1"/>
    <property type="molecule type" value="Genomic_DNA"/>
</dbReference>
<evidence type="ECO:0000313" key="2">
    <source>
        <dbReference type="Proteomes" id="UP001596413"/>
    </source>
</evidence>
<dbReference type="SUPFAM" id="SSF47240">
    <property type="entry name" value="Ferritin-like"/>
    <property type="match status" value="1"/>
</dbReference>